<gene>
    <name evidence="4" type="ORF">UAU_00807</name>
</gene>
<dbReference type="GO" id="GO:0006352">
    <property type="term" value="P:DNA-templated transcription initiation"/>
    <property type="evidence" value="ECO:0007669"/>
    <property type="project" value="InterPro"/>
</dbReference>
<dbReference type="InterPro" id="IPR044925">
    <property type="entry name" value="His-Me_finger_sf"/>
</dbReference>
<comment type="caution">
    <text evidence="4">The sequence shown here is derived from an EMBL/GenBank/DDBJ whole genome shotgun (WGS) entry which is preliminary data.</text>
</comment>
<dbReference type="Pfam" id="PF04545">
    <property type="entry name" value="Sigma70_r4"/>
    <property type="match status" value="1"/>
</dbReference>
<evidence type="ECO:0000313" key="4">
    <source>
        <dbReference type="EMBL" id="EOH98132.1"/>
    </source>
</evidence>
<evidence type="ECO:0000313" key="5">
    <source>
        <dbReference type="Proteomes" id="UP000013782"/>
    </source>
</evidence>
<dbReference type="RefSeq" id="WP_010755863.1">
    <property type="nucleotide sequence ID" value="NZ_ASWD01000007.1"/>
</dbReference>
<protein>
    <submittedName>
        <fullName evidence="4">Sigma-70 family RNA polymerase sigma factor</fullName>
    </submittedName>
</protein>
<dbReference type="InterPro" id="IPR036388">
    <property type="entry name" value="WH-like_DNA-bd_sf"/>
</dbReference>
<dbReference type="HOGENOM" id="CLU_1072575_0_0_9"/>
<dbReference type="OrthoDB" id="6631788at2"/>
<feature type="coiled-coil region" evidence="1">
    <location>
        <begin position="136"/>
        <end position="163"/>
    </location>
</feature>
<dbReference type="EMBL" id="AJAQ01000001">
    <property type="protein sequence ID" value="EOH98132.1"/>
    <property type="molecule type" value="Genomic_DNA"/>
</dbReference>
<feature type="compositionally biased region" description="Polar residues" evidence="2">
    <location>
        <begin position="208"/>
        <end position="219"/>
    </location>
</feature>
<organism evidence="4 5">
    <name type="scientific">Enterococcus pallens ATCC BAA-351</name>
    <dbReference type="NCBI Taxonomy" id="1158607"/>
    <lineage>
        <taxon>Bacteria</taxon>
        <taxon>Bacillati</taxon>
        <taxon>Bacillota</taxon>
        <taxon>Bacilli</taxon>
        <taxon>Lactobacillales</taxon>
        <taxon>Enterococcaceae</taxon>
        <taxon>Enterococcus</taxon>
    </lineage>
</organism>
<dbReference type="Gene3D" id="3.90.75.20">
    <property type="match status" value="1"/>
</dbReference>
<dbReference type="InterPro" id="IPR013324">
    <property type="entry name" value="RNA_pol_sigma_r3/r4-like"/>
</dbReference>
<dbReference type="AlphaFoldDB" id="R2QNM6"/>
<dbReference type="GO" id="GO:0003700">
    <property type="term" value="F:DNA-binding transcription factor activity"/>
    <property type="evidence" value="ECO:0007669"/>
    <property type="project" value="InterPro"/>
</dbReference>
<dbReference type="SUPFAM" id="SSF54060">
    <property type="entry name" value="His-Me finger endonucleases"/>
    <property type="match status" value="1"/>
</dbReference>
<evidence type="ECO:0000256" key="1">
    <source>
        <dbReference type="SAM" id="Coils"/>
    </source>
</evidence>
<evidence type="ECO:0000256" key="2">
    <source>
        <dbReference type="SAM" id="MobiDB-lite"/>
    </source>
</evidence>
<proteinExistence type="predicted"/>
<feature type="compositionally biased region" description="Basic and acidic residues" evidence="2">
    <location>
        <begin position="229"/>
        <end position="238"/>
    </location>
</feature>
<keyword evidence="5" id="KW-1185">Reference proteome</keyword>
<sequence length="259" mass="30301">MRSAIVADGNFEIFEDGTIFRIQKDGSKKVPHIYYNKAMKKEIPIVRYRTEEGKYVDLSVYRLMAEAFLPNPDQKRFLLFKNDNPRDFGVDNLIWDDGTLVWERKKAEKERNTIKCPNCGEDMDRRVGCIICKKKQQEEQRILANKQKRLNRIINELATINIDTLNNEHKKIILMRRAGKTYEQIGKEINKSVTQVSRIIERAKRNAQKMNSNPKSIISQIDPIADQENSSKEKSKETDKLRRMFLFGEGGSSRYFYKG</sequence>
<dbReference type="Gene3D" id="1.10.10.10">
    <property type="entry name" value="Winged helix-like DNA-binding domain superfamily/Winged helix DNA-binding domain"/>
    <property type="match status" value="1"/>
</dbReference>
<dbReference type="SUPFAM" id="SSF88659">
    <property type="entry name" value="Sigma3 and sigma4 domains of RNA polymerase sigma factors"/>
    <property type="match status" value="1"/>
</dbReference>
<dbReference type="PATRIC" id="fig|1158607.3.peg.808"/>
<reference evidence="4 5" key="1">
    <citation type="submission" date="2013-02" db="EMBL/GenBank/DDBJ databases">
        <title>The Genome Sequence of Enterococcus pallens BAA-351.</title>
        <authorList>
            <consortium name="The Broad Institute Genome Sequencing Platform"/>
            <consortium name="The Broad Institute Genome Sequencing Center for Infectious Disease"/>
            <person name="Earl A.M."/>
            <person name="Gilmore M.S."/>
            <person name="Lebreton F."/>
            <person name="Walker B."/>
            <person name="Young S.K."/>
            <person name="Zeng Q."/>
            <person name="Gargeya S."/>
            <person name="Fitzgerald M."/>
            <person name="Haas B."/>
            <person name="Abouelleil A."/>
            <person name="Alvarado L."/>
            <person name="Arachchi H.M."/>
            <person name="Berlin A.M."/>
            <person name="Chapman S.B."/>
            <person name="Dewar J."/>
            <person name="Goldberg J."/>
            <person name="Griggs A."/>
            <person name="Gujja S."/>
            <person name="Hansen M."/>
            <person name="Howarth C."/>
            <person name="Imamovic A."/>
            <person name="Larimer J."/>
            <person name="McCowan C."/>
            <person name="Murphy C."/>
            <person name="Neiman D."/>
            <person name="Pearson M."/>
            <person name="Priest M."/>
            <person name="Roberts A."/>
            <person name="Saif S."/>
            <person name="Shea T."/>
            <person name="Sisk P."/>
            <person name="Sykes S."/>
            <person name="Wortman J."/>
            <person name="Nusbaum C."/>
            <person name="Birren B."/>
        </authorList>
    </citation>
    <scope>NUCLEOTIDE SEQUENCE [LARGE SCALE GENOMIC DNA]</scope>
    <source>
        <strain evidence="4 5">ATCC BAA-351</strain>
    </source>
</reference>
<dbReference type="Proteomes" id="UP000013782">
    <property type="component" value="Unassembled WGS sequence"/>
</dbReference>
<accession>R2QNM6</accession>
<feature type="domain" description="RNA polymerase sigma-70 region 4" evidence="3">
    <location>
        <begin position="162"/>
        <end position="203"/>
    </location>
</feature>
<evidence type="ECO:0000259" key="3">
    <source>
        <dbReference type="Pfam" id="PF04545"/>
    </source>
</evidence>
<dbReference type="InterPro" id="IPR007630">
    <property type="entry name" value="RNA_pol_sigma70_r4"/>
</dbReference>
<keyword evidence="1" id="KW-0175">Coiled coil</keyword>
<feature type="region of interest" description="Disordered" evidence="2">
    <location>
        <begin position="206"/>
        <end position="238"/>
    </location>
</feature>
<name>R2QNM6_9ENTE</name>